<organism evidence="1">
    <name type="scientific">Timema californicum</name>
    <name type="common">California timema</name>
    <name type="synonym">Walking stick</name>
    <dbReference type="NCBI Taxonomy" id="61474"/>
    <lineage>
        <taxon>Eukaryota</taxon>
        <taxon>Metazoa</taxon>
        <taxon>Ecdysozoa</taxon>
        <taxon>Arthropoda</taxon>
        <taxon>Hexapoda</taxon>
        <taxon>Insecta</taxon>
        <taxon>Pterygota</taxon>
        <taxon>Neoptera</taxon>
        <taxon>Polyneoptera</taxon>
        <taxon>Phasmatodea</taxon>
        <taxon>Timematodea</taxon>
        <taxon>Timematoidea</taxon>
        <taxon>Timematidae</taxon>
        <taxon>Timema</taxon>
    </lineage>
</organism>
<gene>
    <name evidence="1" type="ORF">TCMB3V08_LOCUS11465</name>
</gene>
<sequence>MVKLECQIKKGFKSTYSSPMTSLVLIDSSQLTSDSQHLAHHLTICISTLLAKFSGRGLSPRLPPCCLKEQLKSAGGVSWQSGEGREGGQSRRAVVGSELTGALTQLW</sequence>
<protein>
    <submittedName>
        <fullName evidence="1">(California timema) hypothetical protein</fullName>
    </submittedName>
</protein>
<evidence type="ECO:0000313" key="1">
    <source>
        <dbReference type="EMBL" id="CAD7578928.1"/>
    </source>
</evidence>
<accession>A0A7R9PDG6</accession>
<dbReference type="AlphaFoldDB" id="A0A7R9PDG6"/>
<name>A0A7R9PDG6_TIMCA</name>
<reference evidence="1" key="1">
    <citation type="submission" date="2020-11" db="EMBL/GenBank/DDBJ databases">
        <authorList>
            <person name="Tran Van P."/>
        </authorList>
    </citation>
    <scope>NUCLEOTIDE SEQUENCE</scope>
</reference>
<dbReference type="EMBL" id="OE189149">
    <property type="protein sequence ID" value="CAD7578928.1"/>
    <property type="molecule type" value="Genomic_DNA"/>
</dbReference>
<proteinExistence type="predicted"/>